<dbReference type="Proteomes" id="UP001329430">
    <property type="component" value="Chromosome 2"/>
</dbReference>
<keyword evidence="7" id="KW-0540">Nuclease</keyword>
<evidence type="ECO:0000256" key="5">
    <source>
        <dbReference type="ARBA" id="ARBA00015519"/>
    </source>
</evidence>
<keyword evidence="8" id="KW-0479">Metal-binding</keyword>
<evidence type="ECO:0000256" key="7">
    <source>
        <dbReference type="ARBA" id="ARBA00022722"/>
    </source>
</evidence>
<comment type="function">
    <text evidence="12">Transposase-derived protein that may have nuclease activity. Does not have transposase activity.</text>
</comment>
<dbReference type="Pfam" id="PF13359">
    <property type="entry name" value="DDE_Tnp_4"/>
    <property type="match status" value="1"/>
</dbReference>
<evidence type="ECO:0000256" key="12">
    <source>
        <dbReference type="ARBA" id="ARBA00045850"/>
    </source>
</evidence>
<evidence type="ECO:0000256" key="3">
    <source>
        <dbReference type="ARBA" id="ARBA00004496"/>
    </source>
</evidence>
<keyword evidence="16" id="KW-1185">Reference proteome</keyword>
<evidence type="ECO:0000256" key="1">
    <source>
        <dbReference type="ARBA" id="ARBA00001968"/>
    </source>
</evidence>
<evidence type="ECO:0000256" key="4">
    <source>
        <dbReference type="ARBA" id="ARBA00006958"/>
    </source>
</evidence>
<dbReference type="GO" id="GO:0016787">
    <property type="term" value="F:hydrolase activity"/>
    <property type="evidence" value="ECO:0007669"/>
    <property type="project" value="UniProtKB-KW"/>
</dbReference>
<evidence type="ECO:0000313" key="16">
    <source>
        <dbReference type="Proteomes" id="UP001329430"/>
    </source>
</evidence>
<dbReference type="GO" id="GO:0004518">
    <property type="term" value="F:nuclease activity"/>
    <property type="evidence" value="ECO:0007669"/>
    <property type="project" value="UniProtKB-KW"/>
</dbReference>
<feature type="domain" description="DDE Tnp4" evidence="14">
    <location>
        <begin position="173"/>
        <end position="323"/>
    </location>
</feature>
<comment type="similarity">
    <text evidence="4">Belongs to the HARBI1 family.</text>
</comment>
<evidence type="ECO:0000256" key="9">
    <source>
        <dbReference type="ARBA" id="ARBA00022801"/>
    </source>
</evidence>
<comment type="caution">
    <text evidence="15">The sequence shown here is derived from an EMBL/GenBank/DDBJ whole genome shotgun (WGS) entry which is preliminary data.</text>
</comment>
<keyword evidence="9" id="KW-0378">Hydrolase</keyword>
<dbReference type="PRINTS" id="PR02086">
    <property type="entry name" value="PUTNUCHARBI1"/>
</dbReference>
<evidence type="ECO:0000256" key="8">
    <source>
        <dbReference type="ARBA" id="ARBA00022723"/>
    </source>
</evidence>
<dbReference type="AlphaFoldDB" id="A0AAN7VQV3"/>
<evidence type="ECO:0000256" key="13">
    <source>
        <dbReference type="SAM" id="MobiDB-lite"/>
    </source>
</evidence>
<gene>
    <name evidence="15" type="ORF">RI129_003016</name>
</gene>
<reference evidence="15 16" key="1">
    <citation type="journal article" date="2024" name="Insects">
        <title>An Improved Chromosome-Level Genome Assembly of the Firefly Pyrocoelia pectoralis.</title>
        <authorList>
            <person name="Fu X."/>
            <person name="Meyer-Rochow V.B."/>
            <person name="Ballantyne L."/>
            <person name="Zhu X."/>
        </authorList>
    </citation>
    <scope>NUCLEOTIDE SEQUENCE [LARGE SCALE GENOMIC DNA]</scope>
    <source>
        <strain evidence="15">XCY_ONT2</strain>
    </source>
</reference>
<dbReference type="InterPro" id="IPR027806">
    <property type="entry name" value="HARBI1_dom"/>
</dbReference>
<accession>A0AAN7VQV3</accession>
<proteinExistence type="inferred from homology"/>
<dbReference type="GO" id="GO:0046872">
    <property type="term" value="F:metal ion binding"/>
    <property type="evidence" value="ECO:0007669"/>
    <property type="project" value="UniProtKB-KW"/>
</dbReference>
<evidence type="ECO:0000256" key="11">
    <source>
        <dbReference type="ARBA" id="ARBA00030126"/>
    </source>
</evidence>
<comment type="cofactor">
    <cofactor evidence="1">
        <name>a divalent metal cation</name>
        <dbReference type="ChEBI" id="CHEBI:60240"/>
    </cofactor>
</comment>
<keyword evidence="6" id="KW-0963">Cytoplasm</keyword>
<protein>
    <recommendedName>
        <fullName evidence="5">Putative nuclease HARBI1</fullName>
    </recommendedName>
    <alternativeName>
        <fullName evidence="11">Harbinger transposase-derived nuclease</fullName>
    </alternativeName>
</protein>
<dbReference type="PANTHER" id="PTHR22930">
    <property type="match status" value="1"/>
</dbReference>
<sequence>MEIDLDVTLFSSSSSSSSSSEDDVDVFLNAILPFEHLQDCIKNELFVEETVQLYSDEQFTKHFRLSRKIVDLLKAEFETSEYFPKKDTGFTRVTSEKCILAFLWFIGNEGATYRDVADRFNLSMSTLHGIIEKVTYFLSNRSKQFIVWPSIQERVEIESEFANMGFPGAIGVIDGTHIKIDRPAEDSESYLNKKKYHSIHMQIICDDKRKIRDVFVGYPGSVYDARVFRKSPISQSLPELCQNFYILGDSAYPCLVNLLTPYKDTGNVTNEQKNFNLKLSRCRILIEHTIGLLKQRFRQLFHIKCRSIELTCHIIRACCVLHNLCIENDVAPNAHHEEMEAQDVDLQENNEEDEDNHVGLNYRNYVAAMLHIRCVPR</sequence>
<organism evidence="15 16">
    <name type="scientific">Pyrocoelia pectoralis</name>
    <dbReference type="NCBI Taxonomy" id="417401"/>
    <lineage>
        <taxon>Eukaryota</taxon>
        <taxon>Metazoa</taxon>
        <taxon>Ecdysozoa</taxon>
        <taxon>Arthropoda</taxon>
        <taxon>Hexapoda</taxon>
        <taxon>Insecta</taxon>
        <taxon>Pterygota</taxon>
        <taxon>Neoptera</taxon>
        <taxon>Endopterygota</taxon>
        <taxon>Coleoptera</taxon>
        <taxon>Polyphaga</taxon>
        <taxon>Elateriformia</taxon>
        <taxon>Elateroidea</taxon>
        <taxon>Lampyridae</taxon>
        <taxon>Lampyrinae</taxon>
        <taxon>Pyrocoelia</taxon>
    </lineage>
</organism>
<dbReference type="GO" id="GO:0005634">
    <property type="term" value="C:nucleus"/>
    <property type="evidence" value="ECO:0007669"/>
    <property type="project" value="UniProtKB-SubCell"/>
</dbReference>
<evidence type="ECO:0000313" key="15">
    <source>
        <dbReference type="EMBL" id="KAK5648124.1"/>
    </source>
</evidence>
<evidence type="ECO:0000256" key="6">
    <source>
        <dbReference type="ARBA" id="ARBA00022490"/>
    </source>
</evidence>
<dbReference type="GO" id="GO:0005737">
    <property type="term" value="C:cytoplasm"/>
    <property type="evidence" value="ECO:0007669"/>
    <property type="project" value="UniProtKB-SubCell"/>
</dbReference>
<comment type="subcellular location">
    <subcellularLocation>
        <location evidence="3">Cytoplasm</location>
    </subcellularLocation>
    <subcellularLocation>
        <location evidence="2">Nucleus</location>
    </subcellularLocation>
</comment>
<dbReference type="PANTHER" id="PTHR22930:SF206">
    <property type="entry name" value="NUCLEASE HARBI1"/>
    <property type="match status" value="1"/>
</dbReference>
<dbReference type="InterPro" id="IPR045249">
    <property type="entry name" value="HARBI1-like"/>
</dbReference>
<evidence type="ECO:0000259" key="14">
    <source>
        <dbReference type="Pfam" id="PF13359"/>
    </source>
</evidence>
<evidence type="ECO:0000256" key="10">
    <source>
        <dbReference type="ARBA" id="ARBA00023242"/>
    </source>
</evidence>
<dbReference type="InterPro" id="IPR026103">
    <property type="entry name" value="HARBI1_animal"/>
</dbReference>
<evidence type="ECO:0000256" key="2">
    <source>
        <dbReference type="ARBA" id="ARBA00004123"/>
    </source>
</evidence>
<dbReference type="EMBL" id="JAVRBK010000002">
    <property type="protein sequence ID" value="KAK5648124.1"/>
    <property type="molecule type" value="Genomic_DNA"/>
</dbReference>
<name>A0AAN7VQV3_9COLE</name>
<feature type="region of interest" description="Disordered" evidence="13">
    <location>
        <begin position="1"/>
        <end position="21"/>
    </location>
</feature>
<keyword evidence="10" id="KW-0539">Nucleus</keyword>